<gene>
    <name evidence="3" type="ORF">N7494_000950</name>
</gene>
<reference evidence="3 4" key="1">
    <citation type="journal article" date="2023" name="IMA Fungus">
        <title>Comparative genomic study of the Penicillium genus elucidates a diverse pangenome and 15 lateral gene transfer events.</title>
        <authorList>
            <person name="Petersen C."/>
            <person name="Sorensen T."/>
            <person name="Nielsen M.R."/>
            <person name="Sondergaard T.E."/>
            <person name="Sorensen J.L."/>
            <person name="Fitzpatrick D.A."/>
            <person name="Frisvad J.C."/>
            <person name="Nielsen K.L."/>
        </authorList>
    </citation>
    <scope>NUCLEOTIDE SEQUENCE [LARGE SCALE GENOMIC DNA]</scope>
    <source>
        <strain evidence="3 4">IBT 35679</strain>
    </source>
</reference>
<evidence type="ECO:0000256" key="1">
    <source>
        <dbReference type="SAM" id="MobiDB-lite"/>
    </source>
</evidence>
<dbReference type="PANTHER" id="PTHR46082:SF6">
    <property type="entry name" value="AAA+ ATPASE DOMAIN-CONTAINING PROTEIN-RELATED"/>
    <property type="match status" value="1"/>
</dbReference>
<dbReference type="NCBIfam" id="NF040586">
    <property type="entry name" value="FxSxx_TPR"/>
    <property type="match status" value="1"/>
</dbReference>
<dbReference type="Pfam" id="PF13374">
    <property type="entry name" value="TPR_10"/>
    <property type="match status" value="5"/>
</dbReference>
<dbReference type="SUPFAM" id="SSF52540">
    <property type="entry name" value="P-loop containing nucleoside triphosphate hydrolases"/>
    <property type="match status" value="1"/>
</dbReference>
<dbReference type="EMBL" id="JAQIZZ010000001">
    <property type="protein sequence ID" value="KAJ5557035.1"/>
    <property type="molecule type" value="Genomic_DNA"/>
</dbReference>
<accession>A0AAD6D6R5</accession>
<sequence length="1009" mass="115764">MASISFHGNNNGLQVGDNHGSINFRLPPERPETPPKPLSTVPFARDPDFVNRITLLNQIHEKSSVPGSRIALVGLGGVGKSQLAIEYTYRVRSESPATWVFWVHASNEARFEQSFRDIADQVKIPGRQDPKVNIYKLVENRLRDEKTGKWICILDNVDDDKFLYSFQAAREEDSIRDPTNASTKPLLEYVPRGRNGSIIITSRTKEVALKLVDRKDLVEVKTMKSSEALELLQRKLRQAGDSEESQKLVDMLELMPLAIVQAASYIQNRAPRYSVSQYMKDFQESDRKAIRLLKAEAGHLSRDWEAKNSILVTWQMSFDYIRQTQPSAAELLSLMSFFDRQEIPENLIRYRPEAKDISIPELLNDSDDTEESESDIGPNFEDDIVTLRDFAFISVSENSTFFTMHRLVQLTMRAWLKSRGQMNQWREVFINNLCEEFPTAEYENWERCRALFPHVKCAISQRPASPDCLRQWATLLYRAAWYASQSGNIADTRDMAARSREERTILLGKEHKEVLDSIDMLAIAYLLDGRWKEAEQLFVQVMKTRKTELGEDHPSTLSSTANLAATYRNQGRLEEAEQLFVQIMEISKTKLGEDHPDTLWSMTNLALTYRGQGRWEEAEQLFIQVIKTHKTKLGEDHPYTLLNIASLAWTYQNQGRWEEAEQLFVQVIEISKTKLGEDHPDTLSSMAGLASTYWNQGRLEEAEQLDLQVIEISKTKLGEDHPNTLSRMASLAATYYNQGRWEEAEQLEVQVMEISKTKLGEDHPNTLSRMASLASTYCNQGRWQEAEQLEVQVMKTRKTKLGEDHPSTLTSMASLAATYWNLGRLEEAEQLEVQVMETRKTKLGEDHPDTLSSMANLAATYKNQGRWEEAEQLFVQVMETRKTKLGEDHPDTLSSMASLGATYWNQGRWKEAEQLEVQVMETRKTKLGEDHPDTLTSMANLAFTWKSSAHDAEAINLLRKCLTKQKQTLGQNHPTTLSNCEKLLEWETEVTRKTEKECQTDEEWETDRK</sequence>
<name>A0AAD6D6R5_9EURO</name>
<dbReference type="PANTHER" id="PTHR46082">
    <property type="entry name" value="ATP/GTP-BINDING PROTEIN-RELATED"/>
    <property type="match status" value="1"/>
</dbReference>
<dbReference type="InterPro" id="IPR027417">
    <property type="entry name" value="P-loop_NTPase"/>
</dbReference>
<evidence type="ECO:0000313" key="4">
    <source>
        <dbReference type="Proteomes" id="UP001220324"/>
    </source>
</evidence>
<protein>
    <recommendedName>
        <fullName evidence="2">DUF7779 domain-containing protein</fullName>
    </recommendedName>
</protein>
<proteinExistence type="predicted"/>
<dbReference type="Pfam" id="PF13424">
    <property type="entry name" value="TPR_12"/>
    <property type="match status" value="3"/>
</dbReference>
<dbReference type="SUPFAM" id="SSF48452">
    <property type="entry name" value="TPR-like"/>
    <property type="match status" value="2"/>
</dbReference>
<keyword evidence="4" id="KW-1185">Reference proteome</keyword>
<dbReference type="Gene3D" id="3.40.50.300">
    <property type="entry name" value="P-loop containing nucleotide triphosphate hydrolases"/>
    <property type="match status" value="1"/>
</dbReference>
<comment type="caution">
    <text evidence="3">The sequence shown here is derived from an EMBL/GenBank/DDBJ whole genome shotgun (WGS) entry which is preliminary data.</text>
</comment>
<dbReference type="Proteomes" id="UP001220324">
    <property type="component" value="Unassembled WGS sequence"/>
</dbReference>
<dbReference type="InterPro" id="IPR019734">
    <property type="entry name" value="TPR_rpt"/>
</dbReference>
<dbReference type="PRINTS" id="PR00381">
    <property type="entry name" value="KINESINLIGHT"/>
</dbReference>
<dbReference type="Pfam" id="PF25000">
    <property type="entry name" value="DUF7779"/>
    <property type="match status" value="1"/>
</dbReference>
<dbReference type="InterPro" id="IPR053137">
    <property type="entry name" value="NLR-like"/>
</dbReference>
<evidence type="ECO:0000313" key="3">
    <source>
        <dbReference type="EMBL" id="KAJ5557035.1"/>
    </source>
</evidence>
<dbReference type="InterPro" id="IPR011990">
    <property type="entry name" value="TPR-like_helical_dom_sf"/>
</dbReference>
<feature type="compositionally biased region" description="Polar residues" evidence="1">
    <location>
        <begin position="1"/>
        <end position="13"/>
    </location>
</feature>
<feature type="region of interest" description="Disordered" evidence="1">
    <location>
        <begin position="1"/>
        <end position="43"/>
    </location>
</feature>
<organism evidence="3 4">
    <name type="scientific">Penicillium frequentans</name>
    <dbReference type="NCBI Taxonomy" id="3151616"/>
    <lineage>
        <taxon>Eukaryota</taxon>
        <taxon>Fungi</taxon>
        <taxon>Dikarya</taxon>
        <taxon>Ascomycota</taxon>
        <taxon>Pezizomycotina</taxon>
        <taxon>Eurotiomycetes</taxon>
        <taxon>Eurotiomycetidae</taxon>
        <taxon>Eurotiales</taxon>
        <taxon>Aspergillaceae</taxon>
        <taxon>Penicillium</taxon>
    </lineage>
</organism>
<dbReference type="InterPro" id="IPR056681">
    <property type="entry name" value="DUF7779"/>
</dbReference>
<dbReference type="SMART" id="SM00028">
    <property type="entry name" value="TPR"/>
    <property type="match status" value="7"/>
</dbReference>
<dbReference type="AlphaFoldDB" id="A0AAD6D6R5"/>
<dbReference type="Gene3D" id="1.25.40.10">
    <property type="entry name" value="Tetratricopeptide repeat domain"/>
    <property type="match status" value="3"/>
</dbReference>
<evidence type="ECO:0000259" key="2">
    <source>
        <dbReference type="Pfam" id="PF25000"/>
    </source>
</evidence>
<feature type="domain" description="DUF7779" evidence="2">
    <location>
        <begin position="323"/>
        <end position="417"/>
    </location>
</feature>